<reference evidence="1" key="1">
    <citation type="submission" date="2023-07" db="EMBL/GenBank/DDBJ databases">
        <title>Black Yeasts Isolated from many extreme environments.</title>
        <authorList>
            <person name="Coleine C."/>
            <person name="Stajich J.E."/>
            <person name="Selbmann L."/>
        </authorList>
    </citation>
    <scope>NUCLEOTIDE SEQUENCE</scope>
    <source>
        <strain evidence="1">CCFEE 5714</strain>
    </source>
</reference>
<organism evidence="1 2">
    <name type="scientific">Vermiconidia calcicola</name>
    <dbReference type="NCBI Taxonomy" id="1690605"/>
    <lineage>
        <taxon>Eukaryota</taxon>
        <taxon>Fungi</taxon>
        <taxon>Dikarya</taxon>
        <taxon>Ascomycota</taxon>
        <taxon>Pezizomycotina</taxon>
        <taxon>Dothideomycetes</taxon>
        <taxon>Dothideomycetidae</taxon>
        <taxon>Mycosphaerellales</taxon>
        <taxon>Extremaceae</taxon>
        <taxon>Vermiconidia</taxon>
    </lineage>
</organism>
<comment type="caution">
    <text evidence="1">The sequence shown here is derived from an EMBL/GenBank/DDBJ whole genome shotgun (WGS) entry which is preliminary data.</text>
</comment>
<name>A0ACC3NZA7_9PEZI</name>
<dbReference type="Proteomes" id="UP001281147">
    <property type="component" value="Unassembled WGS sequence"/>
</dbReference>
<protein>
    <submittedName>
        <fullName evidence="1">Uncharacterized protein</fullName>
    </submittedName>
</protein>
<sequence length="597" mass="66786">MARPSKIHSFTIYEDTGIPTPDPPQESNTYDGYMTTRNSEELFTEEQESYAVAAGAYNHVQEPVLPRHEQNEDAADERRESAFTSTSVSSLPISTYETEDDRTIPMQPSYTIRPSFRQLESFRRMQMTSPPPFKSRSPRPSILSGSRSRAGTQKSIKRGSPRPRRKRVTEESDTEHELEEKQHPLVLLHVTLLPINLPWRAESIQELLPKRTTENLQLLRSKVTEMVMKRGILIPHPRQEFDLLEEKLLEALELKEERITKCGHFRSRDSTGSESSGRDSDSGLGSSLDGSEGEMCETCRHHVKTSKSGVGTKSKKWSVKVYAANGLMRCSAWAAAWSEMECVDVEILPWIGDEMRRKLDERTEQERVDEHDRREGEEARINEVVEEQVRRVYENIARAEEARRQQTVAPLNRSSSTVESSAPAVLPPNPKSDPLPGPAQMDLPQIYRPSQIPLSVLLKNYFYFLAQDRRNVIIFCLGIFMLLLTIRHGAAGNHEVMTSFEDACARNQPLPSIVQPPAEAELGSATVAPEEALLSSVSSAGATATATGSILQSILGSEEPFTGGLVDEGQVEHAKEQEGDASSGMSHDNEDVMEMAE</sequence>
<evidence type="ECO:0000313" key="1">
    <source>
        <dbReference type="EMBL" id="KAK3725427.1"/>
    </source>
</evidence>
<keyword evidence="2" id="KW-1185">Reference proteome</keyword>
<proteinExistence type="predicted"/>
<dbReference type="EMBL" id="JAUTXU010000002">
    <property type="protein sequence ID" value="KAK3725427.1"/>
    <property type="molecule type" value="Genomic_DNA"/>
</dbReference>
<accession>A0ACC3NZA7</accession>
<gene>
    <name evidence="1" type="ORF">LTR37_000397</name>
</gene>
<evidence type="ECO:0000313" key="2">
    <source>
        <dbReference type="Proteomes" id="UP001281147"/>
    </source>
</evidence>